<dbReference type="EMBL" id="CP027433">
    <property type="protein sequence ID" value="AVM00594.1"/>
    <property type="molecule type" value="Genomic_DNA"/>
</dbReference>
<feature type="chain" id="PRO_5038873319" description="Rv2525c-like glycoside hydrolase-like domain-containing protein" evidence="1">
    <location>
        <begin position="24"/>
        <end position="257"/>
    </location>
</feature>
<feature type="signal peptide" evidence="1">
    <location>
        <begin position="1"/>
        <end position="23"/>
    </location>
</feature>
<name>A0A2S0KG02_9ACTN</name>
<dbReference type="SUPFAM" id="SSF51445">
    <property type="entry name" value="(Trans)glycosidases"/>
    <property type="match status" value="1"/>
</dbReference>
<evidence type="ECO:0000256" key="1">
    <source>
        <dbReference type="SAM" id="SignalP"/>
    </source>
</evidence>
<evidence type="ECO:0000313" key="3">
    <source>
        <dbReference type="EMBL" id="AVM00594.1"/>
    </source>
</evidence>
<dbReference type="AlphaFoldDB" id="A0A2S0KG02"/>
<proteinExistence type="predicted"/>
<evidence type="ECO:0000313" key="4">
    <source>
        <dbReference type="Proteomes" id="UP000239814"/>
    </source>
</evidence>
<keyword evidence="1" id="KW-0732">Signal</keyword>
<dbReference type="Gene3D" id="3.20.20.80">
    <property type="entry name" value="Glycosidases"/>
    <property type="match status" value="1"/>
</dbReference>
<dbReference type="InterPro" id="IPR015020">
    <property type="entry name" value="Rv2525c-like_Glyco_Hydro-like"/>
</dbReference>
<sequence length="257" mass="27064">MSRRRFFAAAATGAVVAGTTTIAASGARAETGEGPAGALARGSSELPPSLPANISHGTILDYAVGIPSPAAVKDAGHAGVIRYISERRPGAEYMTGKPLRADEAAAMRAAGLTVVSNYQFGKGDTADWLGGYPAGLDHGRRGVAIHRAAGGPDTAPIYVSIDDDPTFTQFVTQIAPYLLAWRSVIGAGRVGVYGNASTIQWASSFGMARWFWQHDWGTPKGYLHPAAHLHQIPGQRRVGGVTVDVNTVLKPDYGQWR</sequence>
<organism evidence="3 4">
    <name type="scientific">Gordonia iterans</name>
    <dbReference type="NCBI Taxonomy" id="1004901"/>
    <lineage>
        <taxon>Bacteria</taxon>
        <taxon>Bacillati</taxon>
        <taxon>Actinomycetota</taxon>
        <taxon>Actinomycetes</taxon>
        <taxon>Mycobacteriales</taxon>
        <taxon>Gordoniaceae</taxon>
        <taxon>Gordonia</taxon>
    </lineage>
</organism>
<accession>A0A2S0KG02</accession>
<gene>
    <name evidence="3" type="ORF">C6V83_10250</name>
</gene>
<dbReference type="Proteomes" id="UP000239814">
    <property type="component" value="Chromosome"/>
</dbReference>
<reference evidence="3 4" key="1">
    <citation type="submission" date="2018-03" db="EMBL/GenBank/DDBJ databases">
        <title>Characteristics and genome of n-alkane degrading marine bacteria Gordonia iterans isolated from crude oil contaminated in Tae-an, South Korea.</title>
        <authorList>
            <person name="Lee S.-S."/>
            <person name="Kim H."/>
        </authorList>
    </citation>
    <scope>NUCLEOTIDE SEQUENCE [LARGE SCALE GENOMIC DNA]</scope>
    <source>
        <strain evidence="3 4">Co17</strain>
    </source>
</reference>
<dbReference type="InterPro" id="IPR006311">
    <property type="entry name" value="TAT_signal"/>
</dbReference>
<evidence type="ECO:0000259" key="2">
    <source>
        <dbReference type="Pfam" id="PF08924"/>
    </source>
</evidence>
<dbReference type="Pfam" id="PF08924">
    <property type="entry name" value="Rv2525c_GlyHyd-like"/>
    <property type="match status" value="1"/>
</dbReference>
<dbReference type="KEGG" id="git:C6V83_10250"/>
<dbReference type="InterPro" id="IPR017853">
    <property type="entry name" value="GH"/>
</dbReference>
<dbReference type="PROSITE" id="PS51318">
    <property type="entry name" value="TAT"/>
    <property type="match status" value="1"/>
</dbReference>
<feature type="domain" description="Rv2525c-like glycoside hydrolase-like" evidence="2">
    <location>
        <begin position="71"/>
        <end position="247"/>
    </location>
</feature>
<protein>
    <recommendedName>
        <fullName evidence="2">Rv2525c-like glycoside hydrolase-like domain-containing protein</fullName>
    </recommendedName>
</protein>
<keyword evidence="4" id="KW-1185">Reference proteome</keyword>
<dbReference type="OrthoDB" id="4472230at2"/>